<dbReference type="EMBL" id="JANFFA010000001">
    <property type="protein sequence ID" value="MDQ2092837.1"/>
    <property type="molecule type" value="Genomic_DNA"/>
</dbReference>
<dbReference type="Proteomes" id="UP001227162">
    <property type="component" value="Unassembled WGS sequence"/>
</dbReference>
<feature type="domain" description="FAD-binding" evidence="4">
    <location>
        <begin position="2"/>
        <end position="292"/>
    </location>
</feature>
<evidence type="ECO:0000259" key="4">
    <source>
        <dbReference type="Pfam" id="PF01494"/>
    </source>
</evidence>
<evidence type="ECO:0000256" key="2">
    <source>
        <dbReference type="ARBA" id="ARBA00022630"/>
    </source>
</evidence>
<protein>
    <submittedName>
        <fullName evidence="5">FAD-dependent monooxygenase</fullName>
    </submittedName>
</protein>
<dbReference type="Gene3D" id="3.30.70.2450">
    <property type="match status" value="1"/>
</dbReference>
<evidence type="ECO:0000256" key="3">
    <source>
        <dbReference type="ARBA" id="ARBA00022827"/>
    </source>
</evidence>
<dbReference type="Pfam" id="PF01494">
    <property type="entry name" value="FAD_binding_3"/>
    <property type="match status" value="1"/>
</dbReference>
<dbReference type="RefSeq" id="WP_317624452.1">
    <property type="nucleotide sequence ID" value="NZ_JANFFA010000001.1"/>
</dbReference>
<reference evidence="5" key="1">
    <citation type="submission" date="2022-07" db="EMBL/GenBank/DDBJ databases">
        <authorList>
            <person name="Otstavnykh N."/>
            <person name="Isaeva M."/>
            <person name="Bystritskaya E."/>
        </authorList>
    </citation>
    <scope>NUCLEOTIDE SEQUENCE</scope>
    <source>
        <strain evidence="5">10Alg 79</strain>
    </source>
</reference>
<keyword evidence="3" id="KW-0274">FAD</keyword>
<evidence type="ECO:0000313" key="6">
    <source>
        <dbReference type="Proteomes" id="UP001227162"/>
    </source>
</evidence>
<keyword evidence="5" id="KW-0503">Monooxygenase</keyword>
<evidence type="ECO:0000256" key="1">
    <source>
        <dbReference type="ARBA" id="ARBA00001974"/>
    </source>
</evidence>
<sequence length="350" mass="37206">MNILIVGAGPTGLTAAVELSRRGLIPQIIEQRPSPSGLSRAVGILDHSLDLLTPSGVADAIRSEAISVQGFIIHHEATPLGCIPLAGLDGASLHALAQDRTETHLHDALNRYGGKVRYGVSFLGLAQDDTGVTVDTSDGTERYDLVIGADGVGSQVRKALGLAYPGHTLPETWSIADVDARGWPDPDWFQAFLLPAGQVAIVVPLEKDRFRAISSTPDVLADLPRKLDVSHVHRTGTFTIQVRQVEDYAKGRVYLAGDAAHSHSPVGGRGMNLGIADAAELAQRIADATLEGYSAARHAKGQHVITLSERARKLVQSKSWLTRAGVETALRVITHVPPLAAKMGREIADA</sequence>
<keyword evidence="2" id="KW-0285">Flavoprotein</keyword>
<organism evidence="5 6">
    <name type="scientific">Rhodalgimonas zhirmunskyi</name>
    <dbReference type="NCBI Taxonomy" id="2964767"/>
    <lineage>
        <taxon>Bacteria</taxon>
        <taxon>Pseudomonadati</taxon>
        <taxon>Pseudomonadota</taxon>
        <taxon>Alphaproteobacteria</taxon>
        <taxon>Rhodobacterales</taxon>
        <taxon>Roseobacteraceae</taxon>
        <taxon>Rhodalgimonas</taxon>
    </lineage>
</organism>
<dbReference type="SUPFAM" id="SSF51905">
    <property type="entry name" value="FAD/NAD(P)-binding domain"/>
    <property type="match status" value="1"/>
</dbReference>
<comment type="cofactor">
    <cofactor evidence="1">
        <name>FAD</name>
        <dbReference type="ChEBI" id="CHEBI:57692"/>
    </cofactor>
</comment>
<comment type="caution">
    <text evidence="5">The sequence shown here is derived from an EMBL/GenBank/DDBJ whole genome shotgun (WGS) entry which is preliminary data.</text>
</comment>
<dbReference type="GO" id="GO:0071949">
    <property type="term" value="F:FAD binding"/>
    <property type="evidence" value="ECO:0007669"/>
    <property type="project" value="InterPro"/>
</dbReference>
<accession>A0AAJ1UAT7</accession>
<evidence type="ECO:0000313" key="5">
    <source>
        <dbReference type="EMBL" id="MDQ2092837.1"/>
    </source>
</evidence>
<dbReference type="PANTHER" id="PTHR43004:SF19">
    <property type="entry name" value="BINDING MONOOXYGENASE, PUTATIVE (JCVI)-RELATED"/>
    <property type="match status" value="1"/>
</dbReference>
<proteinExistence type="predicted"/>
<dbReference type="GO" id="GO:0016709">
    <property type="term" value="F:oxidoreductase activity, acting on paired donors, with incorporation or reduction of molecular oxygen, NAD(P)H as one donor, and incorporation of one atom of oxygen"/>
    <property type="evidence" value="ECO:0007669"/>
    <property type="project" value="UniProtKB-ARBA"/>
</dbReference>
<gene>
    <name evidence="5" type="ORF">NOI20_01795</name>
</gene>
<name>A0AAJ1UAT7_9RHOB</name>
<dbReference type="Gene3D" id="3.50.50.60">
    <property type="entry name" value="FAD/NAD(P)-binding domain"/>
    <property type="match status" value="1"/>
</dbReference>
<keyword evidence="6" id="KW-1185">Reference proteome</keyword>
<keyword evidence="5" id="KW-0560">Oxidoreductase</keyword>
<dbReference type="InterPro" id="IPR002938">
    <property type="entry name" value="FAD-bd"/>
</dbReference>
<dbReference type="InterPro" id="IPR050641">
    <property type="entry name" value="RIFMO-like"/>
</dbReference>
<dbReference type="AlphaFoldDB" id="A0AAJ1UAT7"/>
<reference evidence="5" key="2">
    <citation type="submission" date="2023-04" db="EMBL/GenBank/DDBJ databases">
        <title>'Rhodoalgimonas zhirmunskyi' gen. nov., isolated from a red alga.</title>
        <authorList>
            <person name="Nedashkovskaya O.I."/>
            <person name="Otstavnykh N.Y."/>
            <person name="Bystritskaya E.P."/>
            <person name="Balabanova L.A."/>
            <person name="Isaeva M.P."/>
        </authorList>
    </citation>
    <scope>NUCLEOTIDE SEQUENCE</scope>
    <source>
        <strain evidence="5">10Alg 79</strain>
    </source>
</reference>
<dbReference type="PRINTS" id="PR00420">
    <property type="entry name" value="RNGMNOXGNASE"/>
</dbReference>
<dbReference type="PANTHER" id="PTHR43004">
    <property type="entry name" value="TRK SYSTEM POTASSIUM UPTAKE PROTEIN"/>
    <property type="match status" value="1"/>
</dbReference>
<dbReference type="InterPro" id="IPR036188">
    <property type="entry name" value="FAD/NAD-bd_sf"/>
</dbReference>